<dbReference type="InterPro" id="IPR010347">
    <property type="entry name" value="Tdp1"/>
</dbReference>
<dbReference type="InterPro" id="IPR006912">
    <property type="entry name" value="Harbinger_derived_prot"/>
</dbReference>
<evidence type="ECO:0000256" key="9">
    <source>
        <dbReference type="PIRSR" id="PIRSR610347-1"/>
    </source>
</evidence>
<evidence type="ECO:0000256" key="10">
    <source>
        <dbReference type="PIRSR" id="PIRSR610347-2"/>
    </source>
</evidence>
<reference evidence="13" key="1">
    <citation type="journal article" date="2019" name="Sci. Rep.">
        <title>Draft genome of Tanacetum cinerariifolium, the natural source of mosquito coil.</title>
        <authorList>
            <person name="Yamashiro T."/>
            <person name="Shiraishi A."/>
            <person name="Satake H."/>
            <person name="Nakayama K."/>
        </authorList>
    </citation>
    <scope>NUCLEOTIDE SEQUENCE</scope>
</reference>
<evidence type="ECO:0000256" key="7">
    <source>
        <dbReference type="ARBA" id="ARBA00023204"/>
    </source>
</evidence>
<dbReference type="Pfam" id="PF04827">
    <property type="entry name" value="Plant_tran"/>
    <property type="match status" value="1"/>
</dbReference>
<gene>
    <name evidence="13" type="ORF">Tci_063671</name>
</gene>
<dbReference type="SUPFAM" id="SSF56024">
    <property type="entry name" value="Phospholipase D/nuclease"/>
    <property type="match status" value="2"/>
</dbReference>
<evidence type="ECO:0000256" key="12">
    <source>
        <dbReference type="SAM" id="Coils"/>
    </source>
</evidence>
<dbReference type="FunFam" id="3.30.870.10:FF:000031">
    <property type="entry name" value="Tyrosyl-DNA phosphodiesterase 1"/>
    <property type="match status" value="1"/>
</dbReference>
<dbReference type="SUPFAM" id="SSF56219">
    <property type="entry name" value="DNase I-like"/>
    <property type="match status" value="1"/>
</dbReference>
<dbReference type="CDD" id="cd09122">
    <property type="entry name" value="PLDc_Tdp1_1"/>
    <property type="match status" value="1"/>
</dbReference>
<keyword evidence="4" id="KW-0227">DNA damage</keyword>
<keyword evidence="7" id="KW-0234">DNA repair</keyword>
<feature type="active site" description="Nucleophile" evidence="9">
    <location>
        <position position="879"/>
    </location>
</feature>
<evidence type="ECO:0000256" key="2">
    <source>
        <dbReference type="ARBA" id="ARBA00010205"/>
    </source>
</evidence>
<keyword evidence="8" id="KW-0539">Nucleus</keyword>
<dbReference type="PANTHER" id="PTHR12415:SF0">
    <property type="entry name" value="TYROSYL-DNA PHOSPHODIESTERASE 1"/>
    <property type="match status" value="1"/>
</dbReference>
<organism evidence="13">
    <name type="scientific">Tanacetum cinerariifolium</name>
    <name type="common">Dalmatian daisy</name>
    <name type="synonym">Chrysanthemum cinerariifolium</name>
    <dbReference type="NCBI Taxonomy" id="118510"/>
    <lineage>
        <taxon>Eukaryota</taxon>
        <taxon>Viridiplantae</taxon>
        <taxon>Streptophyta</taxon>
        <taxon>Embryophyta</taxon>
        <taxon>Tracheophyta</taxon>
        <taxon>Spermatophyta</taxon>
        <taxon>Magnoliopsida</taxon>
        <taxon>eudicotyledons</taxon>
        <taxon>Gunneridae</taxon>
        <taxon>Pentapetalae</taxon>
        <taxon>asterids</taxon>
        <taxon>campanulids</taxon>
        <taxon>Asterales</taxon>
        <taxon>Asteraceae</taxon>
        <taxon>Asteroideae</taxon>
        <taxon>Anthemideae</taxon>
        <taxon>Anthemidinae</taxon>
        <taxon>Tanacetum</taxon>
    </lineage>
</organism>
<dbReference type="GO" id="GO:0003690">
    <property type="term" value="F:double-stranded DNA binding"/>
    <property type="evidence" value="ECO:0007669"/>
    <property type="project" value="TreeGrafter"/>
</dbReference>
<proteinExistence type="inferred from homology"/>
<keyword evidence="5" id="KW-0378">Hydrolase</keyword>
<dbReference type="Pfam" id="PF06087">
    <property type="entry name" value="Tyr-DNA_phospho"/>
    <property type="match status" value="1"/>
</dbReference>
<feature type="active site" description="Proton donor/acceptor" evidence="9">
    <location>
        <position position="1108"/>
    </location>
</feature>
<dbReference type="GO" id="GO:0004527">
    <property type="term" value="F:exonuclease activity"/>
    <property type="evidence" value="ECO:0007669"/>
    <property type="project" value="UniProtKB-KW"/>
</dbReference>
<dbReference type="Gene3D" id="3.60.10.10">
    <property type="entry name" value="Endonuclease/exonuclease/phosphatase"/>
    <property type="match status" value="1"/>
</dbReference>
<dbReference type="InterPro" id="IPR036691">
    <property type="entry name" value="Endo/exonu/phosph_ase_sf"/>
</dbReference>
<dbReference type="GO" id="GO:0003697">
    <property type="term" value="F:single-stranded DNA binding"/>
    <property type="evidence" value="ECO:0007669"/>
    <property type="project" value="TreeGrafter"/>
</dbReference>
<sequence>MVAGRLKDDVVRVTKRSDRIMAISVLIDGEAVNVISAYALQVGLNDADKKRFWDALDELVRECPADERLIIGGDLNGHIGAAADGYAGVHGGFGFGDRNEEGRMILEFATSHEMVVANSFFRKSEAHLITFQSRGHNTQIDYLLVRRGDLKACRDCRAFPGETCSSRHKLVIVDVLFEKRRHRREAIGRPRILWKNLKGEAVETFRANVSEKLSALEDVMSARNTDQMWNTFADVIRDVTKDSLGVASESARTYSTHRESSWFCEEVQTKVATKQSRFKELLACRVGIQEDIDLAKERYKAAKREAKIAVARAKDEAYEDLYKKFDSKEGPERSGEVGSSKQQMHYDWYYSRINQGEVRDALQRMGRNKAFGPDQIPIEAWRCLEEEGVKWLTCLFNKIFLSAKMPDEWRLSEVIPIYKNNGDAQACSNYTGIKLLNHTMKLWESYREESAKGLNNKIERWREALEDNGLRVSREKTEYLRCDYGRYEVAHQEVDIRIGDRILQPNESFRYLGSVIHRSGRIDEDVAHRIGVGWMKWRAASGVLCDRRIPLKLKGKFYRVAIRPAMLYGSECWPITKAQANRVEVTELRMLRWTCGKIVVDMIPNGVFRAKLDVDSIIDKMREGRLMFGHVRRGPQSAPVRRVEAMLVEGSRRRGRPKRRWEDRLKQEGTNPVVIRSKDQRKKLLSQEKLTIRDGDIIELIPGHYLYKYKAFDGVTKRSSPNTQKRPLIQKVKDESITQKRLRQVFEDEVLARRLQTEMDDDIQDKESSVEAIRNFKPPNDKMPSTFRLMRVKGLQPWANTSSVSAEDVIQGNVLVAVLSNYMVDIDWLLSACPTLKNIPQVLVVHGESVGRQENMKRSKPANWILHKPPLPIAWGTHHSKAMFLVYPQGVRIIVHTANLIYVDWNNKSQGLWMQDFPWKKQDSLNKGSGFETDLVDYLSALKWPEFSVKLPELGNVSFNSSFFRRFDYSSATVRLIASVPGYHTGSNIKKWGHMKLRTVLQECVFDKEFQNSPLIYQFSSLGSLDEKWMTEFAFSMSSGVSDDKKPLGLGEPVIVWPTVEDIRCSLEGYAAGSCVPSPQKNVEKAFLKKYWAKWKASHSGRCRAMPHIKTFTRYNGQNLAWFLLTSSNLSKAAWGALQKNNTQLMIRSYELGVLFLPSSATPAHAFSCTENGSTSEYKCGPSSKTPEAKRTKLVSLASIHSKRMDLPDVITLPVPYELPPQRYSSEDVPWSWDRQYKKRDVFGQNDINVLRQSPLCNDLKIGRAPEIPFVANGVTYLWGYYIVDGIYPELTTLVKTIPERADDDYKRISCPKEAHQPDDLIRSNEQMRKL</sequence>
<dbReference type="FunFam" id="3.30.870.10:FF:000028">
    <property type="entry name" value="Tyrosyl-DNA phosphodiesterase 1"/>
    <property type="match status" value="1"/>
</dbReference>
<evidence type="ECO:0000256" key="3">
    <source>
        <dbReference type="ARBA" id="ARBA00022722"/>
    </source>
</evidence>
<feature type="site" description="Interaction with DNA" evidence="11">
    <location>
        <position position="1131"/>
    </location>
</feature>
<accession>A0A6L2NZS1</accession>
<name>A0A6L2NZS1_TANCI</name>
<keyword evidence="12" id="KW-0175">Coiled coil</keyword>
<evidence type="ECO:0000256" key="8">
    <source>
        <dbReference type="ARBA" id="ARBA00023242"/>
    </source>
</evidence>
<dbReference type="PANTHER" id="PTHR12415">
    <property type="entry name" value="TYROSYL-DNA PHOSPHODIESTERASE 1"/>
    <property type="match status" value="1"/>
</dbReference>
<comment type="subcellular location">
    <subcellularLocation>
        <location evidence="1">Nucleus</location>
    </subcellularLocation>
</comment>
<evidence type="ECO:0000256" key="11">
    <source>
        <dbReference type="PIRSR" id="PIRSR610347-3"/>
    </source>
</evidence>
<dbReference type="GO" id="GO:0006281">
    <property type="term" value="P:DNA repair"/>
    <property type="evidence" value="ECO:0007669"/>
    <property type="project" value="UniProtKB-KW"/>
</dbReference>
<keyword evidence="6" id="KW-0269">Exonuclease</keyword>
<evidence type="ECO:0000256" key="1">
    <source>
        <dbReference type="ARBA" id="ARBA00004123"/>
    </source>
</evidence>
<protein>
    <submittedName>
        <fullName evidence="13">Tyrosyl-DNA phosphodiesterase 1</fullName>
    </submittedName>
</protein>
<dbReference type="EMBL" id="BKCJ010010463">
    <property type="protein sequence ID" value="GEU91693.1"/>
    <property type="molecule type" value="Genomic_DNA"/>
</dbReference>
<feature type="binding site" evidence="10">
    <location>
        <position position="881"/>
    </location>
    <ligand>
        <name>substrate</name>
    </ligand>
</feature>
<evidence type="ECO:0000256" key="4">
    <source>
        <dbReference type="ARBA" id="ARBA00022763"/>
    </source>
</evidence>
<dbReference type="GO" id="GO:0005634">
    <property type="term" value="C:nucleus"/>
    <property type="evidence" value="ECO:0007669"/>
    <property type="project" value="UniProtKB-SubCell"/>
</dbReference>
<comment type="caution">
    <text evidence="13">The sequence shown here is derived from an EMBL/GenBank/DDBJ whole genome shotgun (WGS) entry which is preliminary data.</text>
</comment>
<keyword evidence="3" id="KW-0540">Nuclease</keyword>
<feature type="coiled-coil region" evidence="12">
    <location>
        <begin position="285"/>
        <end position="316"/>
    </location>
</feature>
<comment type="similarity">
    <text evidence="2">Belongs to the tyrosyl-DNA phosphodiesterase family.</text>
</comment>
<evidence type="ECO:0000256" key="6">
    <source>
        <dbReference type="ARBA" id="ARBA00022839"/>
    </source>
</evidence>
<dbReference type="Gene3D" id="3.30.870.10">
    <property type="entry name" value="Endonuclease Chain A"/>
    <property type="match status" value="2"/>
</dbReference>
<dbReference type="GO" id="GO:0017005">
    <property type="term" value="F:3'-tyrosyl-DNA phosphodiesterase activity"/>
    <property type="evidence" value="ECO:0007669"/>
    <property type="project" value="TreeGrafter"/>
</dbReference>
<evidence type="ECO:0000256" key="5">
    <source>
        <dbReference type="ARBA" id="ARBA00022801"/>
    </source>
</evidence>
<feature type="binding site" evidence="10">
    <location>
        <position position="1110"/>
    </location>
    <ligand>
        <name>substrate</name>
    </ligand>
</feature>
<evidence type="ECO:0000313" key="13">
    <source>
        <dbReference type="EMBL" id="GEU91693.1"/>
    </source>
</evidence>